<keyword evidence="3 6" id="KW-0479">Metal-binding</keyword>
<sequence length="147" mass="16516">MIRLQKYLLLVVALGSYCLSCSSEPEKRSTVATTNRRADYIRQIPGSNDSIPFKEAQRGEVLIAYSDCHTCHTRDKRAKGPAFTDIAERYPVNRNHIEYLAHRIINGGYGAWGRPVMSPHPNLSREDAELMVKYILSLKADGALLVP</sequence>
<dbReference type="RefSeq" id="WP_246456771.1">
    <property type="nucleotide sequence ID" value="NZ_JBHULF010000006.1"/>
</dbReference>
<evidence type="ECO:0000256" key="4">
    <source>
        <dbReference type="ARBA" id="ARBA00022982"/>
    </source>
</evidence>
<dbReference type="PRINTS" id="PR00606">
    <property type="entry name" value="CYTCHROMECID"/>
</dbReference>
<name>A0ABR7M653_9BACT</name>
<evidence type="ECO:0000256" key="3">
    <source>
        <dbReference type="ARBA" id="ARBA00022723"/>
    </source>
</evidence>
<evidence type="ECO:0000313" key="9">
    <source>
        <dbReference type="Proteomes" id="UP000765802"/>
    </source>
</evidence>
<dbReference type="SUPFAM" id="SSF46626">
    <property type="entry name" value="Cytochrome c"/>
    <property type="match status" value="1"/>
</dbReference>
<keyword evidence="4" id="KW-0249">Electron transport</keyword>
<dbReference type="InterPro" id="IPR009056">
    <property type="entry name" value="Cyt_c-like_dom"/>
</dbReference>
<feature type="domain" description="Cytochrome c" evidence="7">
    <location>
        <begin position="54"/>
        <end position="139"/>
    </location>
</feature>
<evidence type="ECO:0000259" key="7">
    <source>
        <dbReference type="PROSITE" id="PS51007"/>
    </source>
</evidence>
<keyword evidence="1" id="KW-0813">Transport</keyword>
<dbReference type="InterPro" id="IPR002324">
    <property type="entry name" value="Cyt_c_ID"/>
</dbReference>
<dbReference type="Pfam" id="PF00034">
    <property type="entry name" value="Cytochrom_C"/>
    <property type="match status" value="1"/>
</dbReference>
<keyword evidence="5 6" id="KW-0408">Iron</keyword>
<keyword evidence="9" id="KW-1185">Reference proteome</keyword>
<evidence type="ECO:0000256" key="1">
    <source>
        <dbReference type="ARBA" id="ARBA00022448"/>
    </source>
</evidence>
<comment type="caution">
    <text evidence="8">The sequence shown here is derived from an EMBL/GenBank/DDBJ whole genome shotgun (WGS) entry which is preliminary data.</text>
</comment>
<dbReference type="EMBL" id="MBUA01000001">
    <property type="protein sequence ID" value="MBC6490088.1"/>
    <property type="molecule type" value="Genomic_DNA"/>
</dbReference>
<accession>A0ABR7M653</accession>
<reference evidence="8 9" key="1">
    <citation type="submission" date="2016-07" db="EMBL/GenBank/DDBJ databases">
        <title>Genome analysis of Flavihumibacter stibioxidans YS-17.</title>
        <authorList>
            <person name="Shi K."/>
            <person name="Han Y."/>
            <person name="Wang G."/>
        </authorList>
    </citation>
    <scope>NUCLEOTIDE SEQUENCE [LARGE SCALE GENOMIC DNA]</scope>
    <source>
        <strain evidence="8 9">YS-17</strain>
    </source>
</reference>
<protein>
    <recommendedName>
        <fullName evidence="7">Cytochrome c domain-containing protein</fullName>
    </recommendedName>
</protein>
<proteinExistence type="predicted"/>
<evidence type="ECO:0000256" key="2">
    <source>
        <dbReference type="ARBA" id="ARBA00022617"/>
    </source>
</evidence>
<dbReference type="PROSITE" id="PS51007">
    <property type="entry name" value="CYTC"/>
    <property type="match status" value="1"/>
</dbReference>
<evidence type="ECO:0000313" key="8">
    <source>
        <dbReference type="EMBL" id="MBC6490088.1"/>
    </source>
</evidence>
<dbReference type="InterPro" id="IPR036909">
    <property type="entry name" value="Cyt_c-like_dom_sf"/>
</dbReference>
<organism evidence="8 9">
    <name type="scientific">Flavihumibacter stibioxidans</name>
    <dbReference type="NCBI Taxonomy" id="1834163"/>
    <lineage>
        <taxon>Bacteria</taxon>
        <taxon>Pseudomonadati</taxon>
        <taxon>Bacteroidota</taxon>
        <taxon>Chitinophagia</taxon>
        <taxon>Chitinophagales</taxon>
        <taxon>Chitinophagaceae</taxon>
        <taxon>Flavihumibacter</taxon>
    </lineage>
</organism>
<keyword evidence="2 6" id="KW-0349">Heme</keyword>
<gene>
    <name evidence="8" type="ORF">BC349_03845</name>
</gene>
<dbReference type="Proteomes" id="UP000765802">
    <property type="component" value="Unassembled WGS sequence"/>
</dbReference>
<evidence type="ECO:0000256" key="6">
    <source>
        <dbReference type="PROSITE-ProRule" id="PRU00433"/>
    </source>
</evidence>
<dbReference type="Gene3D" id="1.10.760.10">
    <property type="entry name" value="Cytochrome c-like domain"/>
    <property type="match status" value="1"/>
</dbReference>
<evidence type="ECO:0000256" key="5">
    <source>
        <dbReference type="ARBA" id="ARBA00023004"/>
    </source>
</evidence>